<dbReference type="SUPFAM" id="SSF52743">
    <property type="entry name" value="Subtilisin-like"/>
    <property type="match status" value="1"/>
</dbReference>
<dbReference type="InterPro" id="IPR051048">
    <property type="entry name" value="Peptidase_S8/S53_subtilisin"/>
</dbReference>
<comment type="similarity">
    <text evidence="1 2">Belongs to the peptidase S8 family.</text>
</comment>
<dbReference type="SUPFAM" id="SSF49785">
    <property type="entry name" value="Galactose-binding domain-like"/>
    <property type="match status" value="1"/>
</dbReference>
<dbReference type="Gene3D" id="3.40.50.200">
    <property type="entry name" value="Peptidase S8/S53 domain"/>
    <property type="match status" value="1"/>
</dbReference>
<dbReference type="InterPro" id="IPR026444">
    <property type="entry name" value="Secre_tail"/>
</dbReference>
<keyword evidence="5" id="KW-1185">Reference proteome</keyword>
<name>A0ABQ3I961_9BACT</name>
<evidence type="ECO:0000256" key="1">
    <source>
        <dbReference type="ARBA" id="ARBA00011073"/>
    </source>
</evidence>
<evidence type="ECO:0000259" key="3">
    <source>
        <dbReference type="Pfam" id="PF00082"/>
    </source>
</evidence>
<evidence type="ECO:0000313" key="5">
    <source>
        <dbReference type="Proteomes" id="UP000658258"/>
    </source>
</evidence>
<dbReference type="Pfam" id="PF00082">
    <property type="entry name" value="Peptidase_S8"/>
    <property type="match status" value="1"/>
</dbReference>
<feature type="domain" description="Peptidase S8/S53" evidence="3">
    <location>
        <begin position="184"/>
        <end position="425"/>
    </location>
</feature>
<dbReference type="EMBL" id="BNAG01000003">
    <property type="protein sequence ID" value="GHE68449.1"/>
    <property type="molecule type" value="Genomic_DNA"/>
</dbReference>
<comment type="caution">
    <text evidence="2">Lacks conserved residue(s) required for the propagation of feature annotation.</text>
</comment>
<protein>
    <recommendedName>
        <fullName evidence="3">Peptidase S8/S53 domain-containing protein</fullName>
    </recommendedName>
</protein>
<reference evidence="5" key="1">
    <citation type="journal article" date="2019" name="Int. J. Syst. Evol. Microbiol.">
        <title>The Global Catalogue of Microorganisms (GCM) 10K type strain sequencing project: providing services to taxonomists for standard genome sequencing and annotation.</title>
        <authorList>
            <consortium name="The Broad Institute Genomics Platform"/>
            <consortium name="The Broad Institute Genome Sequencing Center for Infectious Disease"/>
            <person name="Wu L."/>
            <person name="Ma J."/>
        </authorList>
    </citation>
    <scope>NUCLEOTIDE SEQUENCE [LARGE SCALE GENOMIC DNA]</scope>
    <source>
        <strain evidence="5">CGMCC 1.15111</strain>
    </source>
</reference>
<dbReference type="PROSITE" id="PS51892">
    <property type="entry name" value="SUBTILASE"/>
    <property type="match status" value="1"/>
</dbReference>
<organism evidence="4 5">
    <name type="scientific">Roseivirga thermotolerans</name>
    <dbReference type="NCBI Taxonomy" id="1758176"/>
    <lineage>
        <taxon>Bacteria</taxon>
        <taxon>Pseudomonadati</taxon>
        <taxon>Bacteroidota</taxon>
        <taxon>Cytophagia</taxon>
        <taxon>Cytophagales</taxon>
        <taxon>Roseivirgaceae</taxon>
        <taxon>Roseivirga</taxon>
    </lineage>
</organism>
<dbReference type="Proteomes" id="UP000658258">
    <property type="component" value="Unassembled WGS sequence"/>
</dbReference>
<gene>
    <name evidence="4" type="ORF">GCM10011340_25280</name>
</gene>
<proteinExistence type="inferred from homology"/>
<evidence type="ECO:0000256" key="2">
    <source>
        <dbReference type="PROSITE-ProRule" id="PRU01240"/>
    </source>
</evidence>
<sequence>MVLAQVNTAYSFFERETVLKEVKARPDDFYAIQTNSHASLHGLKILRPLANGWFIIDGLAAKAIDPSTVQSVWKVGNSWKLSANVALENTMGTYVVKGLRTEVLRERLDAEEIDYRLTNHSAFIVRLTSEQLQHILQWPEVHYVGNEQLFPIWESKVLDLNLVPNRVRQLFHHYPNLKGQNELVSIKENGFDPNDLDLWGRSVTTPRTAEDTDNHATEMATIIAGTGNTSVLGLGVASKASLTSSFPQDLFPDDPEYFNDWGIQIQNHSYGTRIENFYGALASAYDEHAWQTPPVLHVFSSGNLGLETSSEGPYAGLTGYANLSGNFKMAKNTLLVGAVDTLDRPVLFSSNGPTYDGRVKPDLVAYSMFGSSNSAALTSGVAVLLQQKYKQINNEPAPAALLRALLINGADDVFTPGPDFKTGFGSLNAFTTMRALEEERYISGVLSNGVVNNHTVQIPPNISEFKATLVWTDPAAVVNSDKAIVHDLDFKVLDVQSNVWQPFVLNPNPSNLSDEAVTGRDSLNTVEQIRILNPSPGFYTLRVEAFNHLGEDQPYVIAYDWKAANQFNWVYPTGSDHVPYNGETTGYLRWNSTLAAHSGELWLTLNEGDTWQQIASGIDLRAGLFRWRAPDTTATAQLKMVVEGNEYLSDEFVVHRTTVPRIGYFCGDSTRIAWKQLPAAMSYEVLNWNNGSMETVLSTTDTAAVFQSGGLNSRFLSIRAVLKNGKKTLASLSVNYEFGTGCYLNSFFITEQQEGGGVELELALGTVAGIEQIRFLHREGVEPMKEIGVVAAGNFGTTITFVHDSPADGYNGYRVELHFENGEQIRSEELSTYWLNKVSAAVFPNPVEAGGDLNVYLRDNPVTHRAFFTLYNSSGHVLLTEPIVARGYSFRIPSLSRGMYFYTVTNGLNSQRGRLVVK</sequence>
<accession>A0ABQ3I961</accession>
<dbReference type="NCBIfam" id="TIGR04183">
    <property type="entry name" value="Por_Secre_tail"/>
    <property type="match status" value="1"/>
</dbReference>
<dbReference type="InterPro" id="IPR000209">
    <property type="entry name" value="Peptidase_S8/S53_dom"/>
</dbReference>
<dbReference type="PANTHER" id="PTHR43399:SF4">
    <property type="entry name" value="CELL WALL-ASSOCIATED PROTEASE"/>
    <property type="match status" value="1"/>
</dbReference>
<dbReference type="PANTHER" id="PTHR43399">
    <property type="entry name" value="SUBTILISIN-RELATED"/>
    <property type="match status" value="1"/>
</dbReference>
<evidence type="ECO:0000313" key="4">
    <source>
        <dbReference type="EMBL" id="GHE68449.1"/>
    </source>
</evidence>
<comment type="caution">
    <text evidence="4">The sequence shown here is derived from an EMBL/GenBank/DDBJ whole genome shotgun (WGS) entry which is preliminary data.</text>
</comment>
<dbReference type="InterPro" id="IPR008979">
    <property type="entry name" value="Galactose-bd-like_sf"/>
</dbReference>
<dbReference type="Gene3D" id="2.60.120.380">
    <property type="match status" value="1"/>
</dbReference>
<dbReference type="InterPro" id="IPR036852">
    <property type="entry name" value="Peptidase_S8/S53_dom_sf"/>
</dbReference>